<dbReference type="InterPro" id="IPR043502">
    <property type="entry name" value="DNA/RNA_pol_sf"/>
</dbReference>
<feature type="coiled-coil region" evidence="1">
    <location>
        <begin position="9"/>
        <end position="37"/>
    </location>
</feature>
<dbReference type="InterPro" id="IPR032567">
    <property type="entry name" value="RTL1-rel"/>
</dbReference>
<keyword evidence="1" id="KW-0175">Coiled coil</keyword>
<dbReference type="PANTHER" id="PTHR15503">
    <property type="entry name" value="LDOC1 RELATED"/>
    <property type="match status" value="1"/>
</dbReference>
<accession>A0A151S1M3</accession>
<dbReference type="Pfam" id="PF03732">
    <property type="entry name" value="Retrotrans_gag"/>
    <property type="match status" value="1"/>
</dbReference>
<dbReference type="Gene3D" id="3.10.10.10">
    <property type="entry name" value="HIV Type 1 Reverse Transcriptase, subunit A, domain 1"/>
    <property type="match status" value="1"/>
</dbReference>
<dbReference type="EMBL" id="KQ483494">
    <property type="protein sequence ID" value="KYP48644.1"/>
    <property type="molecule type" value="Genomic_DNA"/>
</dbReference>
<feature type="domain" description="Retrotransposon gag" evidence="2">
    <location>
        <begin position="103"/>
        <end position="191"/>
    </location>
</feature>
<dbReference type="InterPro" id="IPR005162">
    <property type="entry name" value="Retrotrans_gag_dom"/>
</dbReference>
<dbReference type="Pfam" id="PF13975">
    <property type="entry name" value="gag-asp_proteas"/>
    <property type="match status" value="1"/>
</dbReference>
<dbReference type="SUPFAM" id="SSF56672">
    <property type="entry name" value="DNA/RNA polymerases"/>
    <property type="match status" value="1"/>
</dbReference>
<proteinExistence type="predicted"/>
<dbReference type="PANTHER" id="PTHR15503:SF22">
    <property type="entry name" value="TRANSPOSON TY3-I GAG POLYPROTEIN"/>
    <property type="match status" value="1"/>
</dbReference>
<evidence type="ECO:0000313" key="4">
    <source>
        <dbReference type="Proteomes" id="UP000075243"/>
    </source>
</evidence>
<organism evidence="3 4">
    <name type="scientific">Cajanus cajan</name>
    <name type="common">Pigeon pea</name>
    <name type="synonym">Cajanus indicus</name>
    <dbReference type="NCBI Taxonomy" id="3821"/>
    <lineage>
        <taxon>Eukaryota</taxon>
        <taxon>Viridiplantae</taxon>
        <taxon>Streptophyta</taxon>
        <taxon>Embryophyta</taxon>
        <taxon>Tracheophyta</taxon>
        <taxon>Spermatophyta</taxon>
        <taxon>Magnoliopsida</taxon>
        <taxon>eudicotyledons</taxon>
        <taxon>Gunneridae</taxon>
        <taxon>Pentapetalae</taxon>
        <taxon>rosids</taxon>
        <taxon>fabids</taxon>
        <taxon>Fabales</taxon>
        <taxon>Fabaceae</taxon>
        <taxon>Papilionoideae</taxon>
        <taxon>50 kb inversion clade</taxon>
        <taxon>NPAAA clade</taxon>
        <taxon>indigoferoid/millettioid clade</taxon>
        <taxon>Phaseoleae</taxon>
        <taxon>Cajanus</taxon>
    </lineage>
</organism>
<gene>
    <name evidence="3" type="ORF">KK1_029624</name>
</gene>
<dbReference type="SUPFAM" id="SSF50630">
    <property type="entry name" value="Acid proteases"/>
    <property type="match status" value="1"/>
</dbReference>
<evidence type="ECO:0000259" key="2">
    <source>
        <dbReference type="Pfam" id="PF03732"/>
    </source>
</evidence>
<dbReference type="AlphaFoldDB" id="A0A151S1M3"/>
<reference evidence="3" key="1">
    <citation type="journal article" date="2012" name="Nat. Biotechnol.">
        <title>Draft genome sequence of pigeonpea (Cajanus cajan), an orphan legume crop of resource-poor farmers.</title>
        <authorList>
            <person name="Varshney R.K."/>
            <person name="Chen W."/>
            <person name="Li Y."/>
            <person name="Bharti A.K."/>
            <person name="Saxena R.K."/>
            <person name="Schlueter J.A."/>
            <person name="Donoghue M.T."/>
            <person name="Azam S."/>
            <person name="Fan G."/>
            <person name="Whaley A.M."/>
            <person name="Farmer A.D."/>
            <person name="Sheridan J."/>
            <person name="Iwata A."/>
            <person name="Tuteja R."/>
            <person name="Penmetsa R.V."/>
            <person name="Wu W."/>
            <person name="Upadhyaya H.D."/>
            <person name="Yang S.P."/>
            <person name="Shah T."/>
            <person name="Saxena K.B."/>
            <person name="Michael T."/>
            <person name="McCombie W.R."/>
            <person name="Yang B."/>
            <person name="Zhang G."/>
            <person name="Yang H."/>
            <person name="Wang J."/>
            <person name="Spillane C."/>
            <person name="Cook D.R."/>
            <person name="May G.D."/>
            <person name="Xu X."/>
            <person name="Jackson S.A."/>
        </authorList>
    </citation>
    <scope>NUCLEOTIDE SEQUENCE [LARGE SCALE GENOMIC DNA]</scope>
</reference>
<dbReference type="Proteomes" id="UP000075243">
    <property type="component" value="Unassembled WGS sequence"/>
</dbReference>
<evidence type="ECO:0000256" key="1">
    <source>
        <dbReference type="SAM" id="Coils"/>
    </source>
</evidence>
<dbReference type="Gramene" id="C.cajan_28906.t">
    <property type="protein sequence ID" value="C.cajan_28906.t"/>
    <property type="gene ID" value="C.cajan_28906"/>
</dbReference>
<evidence type="ECO:0000313" key="3">
    <source>
        <dbReference type="EMBL" id="KYP48644.1"/>
    </source>
</evidence>
<protein>
    <submittedName>
        <fullName evidence="3">Transposon Ty3-I Gag-Pol polyprotein</fullName>
    </submittedName>
</protein>
<dbReference type="Gene3D" id="2.40.70.10">
    <property type="entry name" value="Acid Proteases"/>
    <property type="match status" value="1"/>
</dbReference>
<dbReference type="CDD" id="cd00303">
    <property type="entry name" value="retropepsin_like"/>
    <property type="match status" value="1"/>
</dbReference>
<sequence length="614" mass="69630">MIEFRDQTERELTNQMQNATQERMDQMQRAIDLLIQNQSQSFGGQNSNNDNVLVTSSTSAFHVKDISLGFPHFDGHTPVLEWIFKAEKFFNYHHTPDADRVDIAAIHFEKEVIPWFQMLQRLNSVNTWQELTRALESQFGPSPFECPMTELFKLQQTSTVSDYYLKFMALANRSGGLSPEALLKCFIGGLNKDIRRYVMALCPGFVIRAVALAKLYEEKYVPDNGHKNTSYNHRYSTVYSSTSRNTSNRSIVKQNLPPLLPTPTLPPSKNNAVKKITPVEMQLRREKGLCYFCDDKFTFNHKCPNRQYLLLVDHHLSLNALKRGQGVGTIRFMATINGFPIKVLVDGGSSDNFLQPRVAKFLELPVEPTPLFRVMVGNGNYMTAEGMIRDLTVSSQGSVFHLPVFLLPVSGADLILGASWLKIIGPYIADYEALQLKFLHQGQFTTLQGDTKKLPIQAHLHSIRRMVHVDSIAKIFSLQVVESDTSHETLLKLLETVALELALLLRTYSSVFDTPTSLPPTRAHDHSIPLIEGFMPVKVKPYRYSHSQKEEIERLVEDMLIEGIIQPSKSPFSSPIILVKKKDGSWRVCTDYRALNAITIKDTFPIPIVDELID</sequence>
<name>A0A151S1M3_CAJCA</name>
<keyword evidence="4" id="KW-1185">Reference proteome</keyword>
<dbReference type="InterPro" id="IPR021109">
    <property type="entry name" value="Peptidase_aspartic_dom_sf"/>
</dbReference>